<dbReference type="EMBL" id="KZ502039">
    <property type="protein sequence ID" value="PKU84660.1"/>
    <property type="molecule type" value="Genomic_DNA"/>
</dbReference>
<reference evidence="1 2" key="2">
    <citation type="journal article" date="2017" name="Nature">
        <title>The Apostasia genome and the evolution of orchids.</title>
        <authorList>
            <person name="Zhang G.Q."/>
            <person name="Liu K.W."/>
            <person name="Li Z."/>
            <person name="Lohaus R."/>
            <person name="Hsiao Y.Y."/>
            <person name="Niu S.C."/>
            <person name="Wang J.Y."/>
            <person name="Lin Y.C."/>
            <person name="Xu Q."/>
            <person name="Chen L.J."/>
            <person name="Yoshida K."/>
            <person name="Fujiwara S."/>
            <person name="Wang Z.W."/>
            <person name="Zhang Y.Q."/>
            <person name="Mitsuda N."/>
            <person name="Wang M."/>
            <person name="Liu G.H."/>
            <person name="Pecoraro L."/>
            <person name="Huang H.X."/>
            <person name="Xiao X.J."/>
            <person name="Lin M."/>
            <person name="Wu X.Y."/>
            <person name="Wu W.L."/>
            <person name="Chen Y.Y."/>
            <person name="Chang S.B."/>
            <person name="Sakamoto S."/>
            <person name="Ohme-Takagi M."/>
            <person name="Yagi M."/>
            <person name="Zeng S.J."/>
            <person name="Shen C.Y."/>
            <person name="Yeh C.M."/>
            <person name="Luo Y.B."/>
            <person name="Tsai W.C."/>
            <person name="Van de Peer Y."/>
            <person name="Liu Z.J."/>
        </authorList>
    </citation>
    <scope>NUCLEOTIDE SEQUENCE [LARGE SCALE GENOMIC DNA]</scope>
    <source>
        <tissue evidence="1">The whole plant</tissue>
    </source>
</reference>
<dbReference type="InterPro" id="IPR010298">
    <property type="entry name" value="YacP-like"/>
</dbReference>
<evidence type="ECO:0000313" key="1">
    <source>
        <dbReference type="EMBL" id="PKU84660.1"/>
    </source>
</evidence>
<organism evidence="1 2">
    <name type="scientific">Dendrobium catenatum</name>
    <dbReference type="NCBI Taxonomy" id="906689"/>
    <lineage>
        <taxon>Eukaryota</taxon>
        <taxon>Viridiplantae</taxon>
        <taxon>Streptophyta</taxon>
        <taxon>Embryophyta</taxon>
        <taxon>Tracheophyta</taxon>
        <taxon>Spermatophyta</taxon>
        <taxon>Magnoliopsida</taxon>
        <taxon>Liliopsida</taxon>
        <taxon>Asparagales</taxon>
        <taxon>Orchidaceae</taxon>
        <taxon>Epidendroideae</taxon>
        <taxon>Malaxideae</taxon>
        <taxon>Dendrobiinae</taxon>
        <taxon>Dendrobium</taxon>
    </lineage>
</organism>
<dbReference type="PANTHER" id="PTHR34547:SF1">
    <property type="entry name" value="YACP-LIKE NYN DOMAIN PROTEIN"/>
    <property type="match status" value="1"/>
</dbReference>
<accession>A0A2I0X9U7</accession>
<evidence type="ECO:0008006" key="3">
    <source>
        <dbReference type="Google" id="ProtNLM"/>
    </source>
</evidence>
<reference evidence="1 2" key="1">
    <citation type="journal article" date="2016" name="Sci. Rep.">
        <title>The Dendrobium catenatum Lindl. genome sequence provides insights into polysaccharide synthase, floral development and adaptive evolution.</title>
        <authorList>
            <person name="Zhang G.Q."/>
            <person name="Xu Q."/>
            <person name="Bian C."/>
            <person name="Tsai W.C."/>
            <person name="Yeh C.M."/>
            <person name="Liu K.W."/>
            <person name="Yoshida K."/>
            <person name="Zhang L.S."/>
            <person name="Chang S.B."/>
            <person name="Chen F."/>
            <person name="Shi Y."/>
            <person name="Su Y.Y."/>
            <person name="Zhang Y.Q."/>
            <person name="Chen L.J."/>
            <person name="Yin Y."/>
            <person name="Lin M."/>
            <person name="Huang H."/>
            <person name="Deng H."/>
            <person name="Wang Z.W."/>
            <person name="Zhu S.L."/>
            <person name="Zhao X."/>
            <person name="Deng C."/>
            <person name="Niu S.C."/>
            <person name="Huang J."/>
            <person name="Wang M."/>
            <person name="Liu G.H."/>
            <person name="Yang H.J."/>
            <person name="Xiao X.J."/>
            <person name="Hsiao Y.Y."/>
            <person name="Wu W.L."/>
            <person name="Chen Y.Y."/>
            <person name="Mitsuda N."/>
            <person name="Ohme-Takagi M."/>
            <person name="Luo Y.B."/>
            <person name="Van de Peer Y."/>
            <person name="Liu Z.J."/>
        </authorList>
    </citation>
    <scope>NUCLEOTIDE SEQUENCE [LARGE SCALE GENOMIC DNA]</scope>
    <source>
        <tissue evidence="1">The whole plant</tissue>
    </source>
</reference>
<proteinExistence type="predicted"/>
<gene>
    <name evidence="1" type="ORF">MA16_Dca022237</name>
</gene>
<dbReference type="Proteomes" id="UP000233837">
    <property type="component" value="Unassembled WGS sequence"/>
</dbReference>
<protein>
    <recommendedName>
        <fullName evidence="3">NYN domain-containing protein</fullName>
    </recommendedName>
</protein>
<keyword evidence="2" id="KW-1185">Reference proteome</keyword>
<dbReference type="PANTHER" id="PTHR34547">
    <property type="entry name" value="YACP-LIKE NYN DOMAIN PROTEIN"/>
    <property type="match status" value="1"/>
</dbReference>
<dbReference type="Pfam" id="PF05991">
    <property type="entry name" value="NYN_YacP"/>
    <property type="match status" value="1"/>
</dbReference>
<dbReference type="STRING" id="906689.A0A2I0X9U7"/>
<evidence type="ECO:0000313" key="2">
    <source>
        <dbReference type="Proteomes" id="UP000233837"/>
    </source>
</evidence>
<name>A0A2I0X9U7_9ASPA</name>
<sequence length="291" mass="33620">MENSACITYHNLMEMEERLTKMIQDALGGEPTFQDPIRILISWTSFFPTSVHDVGSGQDAPRITVNLKQNLQFLRLLRDFQKRKSSTPRPSTSYRKKKAVKQELPEDIDLYQDPTTNLYYTSQGLDTAVPVLLVDGYNVCGYWKKLKKHFIKGRLDIARQKLTDELITFSVLKEVKVVVVFDALMSGLPTHKENFAGYDQSLSRDFSRGSCMLFEVVAYYETECKKIFIFKSSTLQQNFAYQHLSFVIKSEMNSKEFKEYRKERKVSHPNLLGSLKILKGYDRVGPETFST</sequence>
<dbReference type="AlphaFoldDB" id="A0A2I0X9U7"/>